<keyword evidence="2" id="KW-1185">Reference proteome</keyword>
<dbReference type="AlphaFoldDB" id="A0A9P5U409"/>
<protein>
    <submittedName>
        <fullName evidence="1">Uncharacterized protein</fullName>
    </submittedName>
</protein>
<sequence>WCADNFFIINAIKSGVSFHGTPPKIMPAFWFGDDPVEIVKWYLYVGTYFKTGDYRSFSSLFQMHYTEKAKKARKTAHAVLHIESMIGALPVHEATTLYMGCVDPHLTYGCEVTIDTCNSSSDVIYDVQKSFYRRLLGLSKTSIIAAIFAETGIMPLKHRRFLLQVRFLDYLLTRPLDCLARTALNDSINLHLCNKPSWFSDLIEVKSNLCPHLTFPNANHLLTATSAESLGDYSKSIFSAASQWVQNELFRVEKRSYLLCLRKEPQENGLVKYHTMCRRQYLADVYNAQHRKALTRILAGDHSLAVVRLTWADNHHVPVPHNERLCRFCKCKVETPEHAMLECLHPPIINMRASFLAKFYTIQPNAIPLCNTMDLRHYLAYIASCRLTFPILAKWAFELTKFFNATPMLIPSQYRR</sequence>
<dbReference type="OrthoDB" id="3240817at2759"/>
<reference evidence="1" key="1">
    <citation type="submission" date="2020-11" db="EMBL/GenBank/DDBJ databases">
        <authorList>
            <consortium name="DOE Joint Genome Institute"/>
            <person name="Ahrendt S."/>
            <person name="Riley R."/>
            <person name="Andreopoulos W."/>
            <person name="Labutti K."/>
            <person name="Pangilinan J."/>
            <person name="Ruiz-Duenas F.J."/>
            <person name="Barrasa J.M."/>
            <person name="Sanchez-Garcia M."/>
            <person name="Camarero S."/>
            <person name="Miyauchi S."/>
            <person name="Serrano A."/>
            <person name="Linde D."/>
            <person name="Babiker R."/>
            <person name="Drula E."/>
            <person name="Ayuso-Fernandez I."/>
            <person name="Pacheco R."/>
            <person name="Padilla G."/>
            <person name="Ferreira P."/>
            <person name="Barriuso J."/>
            <person name="Kellner H."/>
            <person name="Castanera R."/>
            <person name="Alfaro M."/>
            <person name="Ramirez L."/>
            <person name="Pisabarro A.G."/>
            <person name="Kuo A."/>
            <person name="Tritt A."/>
            <person name="Lipzen A."/>
            <person name="He G."/>
            <person name="Yan M."/>
            <person name="Ng V."/>
            <person name="Cullen D."/>
            <person name="Martin F."/>
            <person name="Rosso M.-N."/>
            <person name="Henrissat B."/>
            <person name="Hibbett D."/>
            <person name="Martinez A.T."/>
            <person name="Grigoriev I.V."/>
        </authorList>
    </citation>
    <scope>NUCLEOTIDE SEQUENCE</scope>
    <source>
        <strain evidence="1">AH 40177</strain>
    </source>
</reference>
<evidence type="ECO:0000313" key="1">
    <source>
        <dbReference type="EMBL" id="KAF9065476.1"/>
    </source>
</evidence>
<feature type="non-terminal residue" evidence="1">
    <location>
        <position position="1"/>
    </location>
</feature>
<organism evidence="1 2">
    <name type="scientific">Rhodocollybia butyracea</name>
    <dbReference type="NCBI Taxonomy" id="206335"/>
    <lineage>
        <taxon>Eukaryota</taxon>
        <taxon>Fungi</taxon>
        <taxon>Dikarya</taxon>
        <taxon>Basidiomycota</taxon>
        <taxon>Agaricomycotina</taxon>
        <taxon>Agaricomycetes</taxon>
        <taxon>Agaricomycetidae</taxon>
        <taxon>Agaricales</taxon>
        <taxon>Marasmiineae</taxon>
        <taxon>Omphalotaceae</taxon>
        <taxon>Rhodocollybia</taxon>
    </lineage>
</organism>
<proteinExistence type="predicted"/>
<accession>A0A9P5U409</accession>
<dbReference type="Proteomes" id="UP000772434">
    <property type="component" value="Unassembled WGS sequence"/>
</dbReference>
<gene>
    <name evidence="1" type="ORF">BDP27DRAFT_1228862</name>
</gene>
<name>A0A9P5U409_9AGAR</name>
<comment type="caution">
    <text evidence="1">The sequence shown here is derived from an EMBL/GenBank/DDBJ whole genome shotgun (WGS) entry which is preliminary data.</text>
</comment>
<dbReference type="EMBL" id="JADNRY010000103">
    <property type="protein sequence ID" value="KAF9065476.1"/>
    <property type="molecule type" value="Genomic_DNA"/>
</dbReference>
<evidence type="ECO:0000313" key="2">
    <source>
        <dbReference type="Proteomes" id="UP000772434"/>
    </source>
</evidence>